<evidence type="ECO:0008006" key="2">
    <source>
        <dbReference type="Google" id="ProtNLM"/>
    </source>
</evidence>
<dbReference type="InterPro" id="IPR029032">
    <property type="entry name" value="AhpD-like"/>
</dbReference>
<accession>A0A381RUM3</accession>
<sequence length="89" mass="10291">MTESSSGPWIEMHDEDMPALEPALRDLYNKLRDPRGHVDNILKIHSLHPVSLQVHYEFYKLMMLGSSPLTRIQREMIAVVVSTENACHY</sequence>
<gene>
    <name evidence="1" type="ORF">METZ01_LOCUS48439</name>
</gene>
<dbReference type="EMBL" id="UINC01002337">
    <property type="protein sequence ID" value="SUZ95585.1"/>
    <property type="molecule type" value="Genomic_DNA"/>
</dbReference>
<dbReference type="SUPFAM" id="SSF69118">
    <property type="entry name" value="AhpD-like"/>
    <property type="match status" value="1"/>
</dbReference>
<organism evidence="1">
    <name type="scientific">marine metagenome</name>
    <dbReference type="NCBI Taxonomy" id="408172"/>
    <lineage>
        <taxon>unclassified sequences</taxon>
        <taxon>metagenomes</taxon>
        <taxon>ecological metagenomes</taxon>
    </lineage>
</organism>
<dbReference type="AlphaFoldDB" id="A0A381RUM3"/>
<proteinExistence type="predicted"/>
<protein>
    <recommendedName>
        <fullName evidence="2">Carboxymuconolactone decarboxylase-like domain-containing protein</fullName>
    </recommendedName>
</protein>
<name>A0A381RUM3_9ZZZZ</name>
<reference evidence="1" key="1">
    <citation type="submission" date="2018-05" db="EMBL/GenBank/DDBJ databases">
        <authorList>
            <person name="Lanie J.A."/>
            <person name="Ng W.-L."/>
            <person name="Kazmierczak K.M."/>
            <person name="Andrzejewski T.M."/>
            <person name="Davidsen T.M."/>
            <person name="Wayne K.J."/>
            <person name="Tettelin H."/>
            <person name="Glass J.I."/>
            <person name="Rusch D."/>
            <person name="Podicherti R."/>
            <person name="Tsui H.-C.T."/>
            <person name="Winkler M.E."/>
        </authorList>
    </citation>
    <scope>NUCLEOTIDE SEQUENCE</scope>
</reference>
<evidence type="ECO:0000313" key="1">
    <source>
        <dbReference type="EMBL" id="SUZ95585.1"/>
    </source>
</evidence>
<dbReference type="Gene3D" id="1.20.1290.10">
    <property type="entry name" value="AhpD-like"/>
    <property type="match status" value="1"/>
</dbReference>